<dbReference type="InterPro" id="IPR011650">
    <property type="entry name" value="Peptidase_M20_dimer"/>
</dbReference>
<reference evidence="2 3" key="1">
    <citation type="journal article" date="2019" name="Int. J. Syst. Evol. Microbiol.">
        <title>The Global Catalogue of Microorganisms (GCM) 10K type strain sequencing project: providing services to taxonomists for standard genome sequencing and annotation.</title>
        <authorList>
            <consortium name="The Broad Institute Genomics Platform"/>
            <consortium name="The Broad Institute Genome Sequencing Center for Infectious Disease"/>
            <person name="Wu L."/>
            <person name="Ma J."/>
        </authorList>
    </citation>
    <scope>NUCLEOTIDE SEQUENCE [LARGE SCALE GENOMIC DNA]</scope>
    <source>
        <strain evidence="2 3">JCM 14322</strain>
    </source>
</reference>
<dbReference type="RefSeq" id="WP_344292838.1">
    <property type="nucleotide sequence ID" value="NZ_BAAANJ010000001.1"/>
</dbReference>
<dbReference type="Gene3D" id="3.40.630.10">
    <property type="entry name" value="Zn peptidases"/>
    <property type="match status" value="1"/>
</dbReference>
<dbReference type="PANTHER" id="PTHR11014">
    <property type="entry name" value="PEPTIDASE M20 FAMILY MEMBER"/>
    <property type="match status" value="1"/>
</dbReference>
<name>A0ABN2LUR9_9MICO</name>
<dbReference type="InterPro" id="IPR036264">
    <property type="entry name" value="Bact_exopeptidase_dim_dom"/>
</dbReference>
<dbReference type="NCBIfam" id="TIGR01891">
    <property type="entry name" value="amidohydrolases"/>
    <property type="match status" value="1"/>
</dbReference>
<evidence type="ECO:0000313" key="2">
    <source>
        <dbReference type="EMBL" id="GAA1799257.1"/>
    </source>
</evidence>
<organism evidence="2 3">
    <name type="scientific">Agromyces neolithicus</name>
    <dbReference type="NCBI Taxonomy" id="269420"/>
    <lineage>
        <taxon>Bacteria</taxon>
        <taxon>Bacillati</taxon>
        <taxon>Actinomycetota</taxon>
        <taxon>Actinomycetes</taxon>
        <taxon>Micrococcales</taxon>
        <taxon>Microbacteriaceae</taxon>
        <taxon>Agromyces</taxon>
    </lineage>
</organism>
<dbReference type="Gene3D" id="3.30.70.360">
    <property type="match status" value="1"/>
</dbReference>
<sequence>MSPTIVRLTELASRWNVALERELPAAVRLRRELHAAPCLSGREHPAKERLVEALRDHIPIESIADAGGVGRMGPADGPAIAVRAELDALPVTELTGAPFAAANGAMHACGHDVHQAALTALLRAAHGLDLPLGLVALLQPREESYPSGALDVVDAGVLERFGIAHVIGAHVHPGVRKGAVAAGGGFINAAADEIDIRVQGRGGHAAYPHQATDTVVAIANIAIAIPEVIRRTVTPLRPAIISIGTLTAGEGAANVLPGQARILATMRTTDPADRQPLFDAVRVMAQRTAEAYGARAEVTRIEGEPALINDPALAAGADDWLARLGVDGAEPMRSLGADDFSYFCDAVPSLMLFVGVETPGQHPQPALHHPSFLPGDESVGAVARALMAGYLAAAERVLGIEHHRSDLAALENAPFDA</sequence>
<feature type="domain" description="Peptidase M20 dimerisation" evidence="1">
    <location>
        <begin position="194"/>
        <end position="290"/>
    </location>
</feature>
<keyword evidence="3" id="KW-1185">Reference proteome</keyword>
<dbReference type="InterPro" id="IPR017439">
    <property type="entry name" value="Amidohydrolase"/>
</dbReference>
<accession>A0ABN2LUR9</accession>
<dbReference type="PANTHER" id="PTHR11014:SF63">
    <property type="entry name" value="METALLOPEPTIDASE, PUTATIVE (AFU_ORTHOLOGUE AFUA_6G09600)-RELATED"/>
    <property type="match status" value="1"/>
</dbReference>
<dbReference type="EMBL" id="BAAANJ010000001">
    <property type="protein sequence ID" value="GAA1799257.1"/>
    <property type="molecule type" value="Genomic_DNA"/>
</dbReference>
<dbReference type="Pfam" id="PF07687">
    <property type="entry name" value="M20_dimer"/>
    <property type="match status" value="1"/>
</dbReference>
<gene>
    <name evidence="2" type="ORF">GCM10009749_03800</name>
</gene>
<evidence type="ECO:0000313" key="3">
    <source>
        <dbReference type="Proteomes" id="UP001500002"/>
    </source>
</evidence>
<protein>
    <submittedName>
        <fullName evidence="2">Amidohydrolase</fullName>
    </submittedName>
</protein>
<comment type="caution">
    <text evidence="2">The sequence shown here is derived from an EMBL/GenBank/DDBJ whole genome shotgun (WGS) entry which is preliminary data.</text>
</comment>
<proteinExistence type="predicted"/>
<dbReference type="SUPFAM" id="SSF53187">
    <property type="entry name" value="Zn-dependent exopeptidases"/>
    <property type="match status" value="1"/>
</dbReference>
<dbReference type="InterPro" id="IPR002933">
    <property type="entry name" value="Peptidase_M20"/>
</dbReference>
<dbReference type="Proteomes" id="UP001500002">
    <property type="component" value="Unassembled WGS sequence"/>
</dbReference>
<dbReference type="Pfam" id="PF01546">
    <property type="entry name" value="Peptidase_M20"/>
    <property type="match status" value="1"/>
</dbReference>
<dbReference type="SUPFAM" id="SSF55031">
    <property type="entry name" value="Bacterial exopeptidase dimerisation domain"/>
    <property type="match status" value="1"/>
</dbReference>
<evidence type="ECO:0000259" key="1">
    <source>
        <dbReference type="Pfam" id="PF07687"/>
    </source>
</evidence>